<reference evidence="5" key="1">
    <citation type="submission" date="2024-05" db="EMBL/GenBank/DDBJ databases">
        <authorList>
            <person name="Cai S.Y."/>
            <person name="Jin L.M."/>
            <person name="Li H.R."/>
        </authorList>
    </citation>
    <scope>NUCLEOTIDE SEQUENCE</scope>
    <source>
        <strain evidence="5">A5-74</strain>
    </source>
</reference>
<dbReference type="Gene3D" id="3.40.50.300">
    <property type="entry name" value="P-loop containing nucleotide triphosphate hydrolases"/>
    <property type="match status" value="2"/>
</dbReference>
<evidence type="ECO:0000256" key="3">
    <source>
        <dbReference type="ARBA" id="ARBA00023236"/>
    </source>
</evidence>
<dbReference type="EMBL" id="CP159218">
    <property type="protein sequence ID" value="XCG63983.1"/>
    <property type="molecule type" value="Genomic_DNA"/>
</dbReference>
<dbReference type="InterPro" id="IPR027417">
    <property type="entry name" value="P-loop_NTPase"/>
</dbReference>
<evidence type="ECO:0000256" key="1">
    <source>
        <dbReference type="ARBA" id="ARBA00022763"/>
    </source>
</evidence>
<dbReference type="GO" id="GO:0006302">
    <property type="term" value="P:double-strand break repair"/>
    <property type="evidence" value="ECO:0007669"/>
    <property type="project" value="TreeGrafter"/>
</dbReference>
<dbReference type="GO" id="GO:0000731">
    <property type="term" value="P:DNA synthesis involved in DNA repair"/>
    <property type="evidence" value="ECO:0007669"/>
    <property type="project" value="TreeGrafter"/>
</dbReference>
<dbReference type="InterPro" id="IPR003395">
    <property type="entry name" value="RecF/RecN/SMC_N"/>
</dbReference>
<keyword evidence="1" id="KW-0227">DNA damage</keyword>
<evidence type="ECO:0000256" key="2">
    <source>
        <dbReference type="ARBA" id="ARBA00023204"/>
    </source>
</evidence>
<name>A0AAU8DQC4_9ACTN</name>
<dbReference type="RefSeq" id="WP_353649597.1">
    <property type="nucleotide sequence ID" value="NZ_CP159218.1"/>
</dbReference>
<keyword evidence="2" id="KW-0234">DNA repair</keyword>
<protein>
    <submittedName>
        <fullName evidence="5">AAA family ATPase</fullName>
    </submittedName>
</protein>
<feature type="domain" description="RecF/RecN/SMC N-terminal" evidence="4">
    <location>
        <begin position="4"/>
        <end position="613"/>
    </location>
</feature>
<dbReference type="AlphaFoldDB" id="A0AAU8DQC4"/>
<dbReference type="PANTHER" id="PTHR32182:SF0">
    <property type="entry name" value="DNA REPLICATION AND REPAIR PROTEIN RECF"/>
    <property type="match status" value="1"/>
</dbReference>
<dbReference type="Pfam" id="PF02463">
    <property type="entry name" value="SMC_N"/>
    <property type="match status" value="1"/>
</dbReference>
<keyword evidence="3" id="KW-0742">SOS response</keyword>
<dbReference type="GO" id="GO:0009432">
    <property type="term" value="P:SOS response"/>
    <property type="evidence" value="ECO:0007669"/>
    <property type="project" value="UniProtKB-KW"/>
</dbReference>
<dbReference type="PANTHER" id="PTHR32182">
    <property type="entry name" value="DNA REPLICATION AND REPAIR PROTEIN RECF"/>
    <property type="match status" value="1"/>
</dbReference>
<organism evidence="5">
    <name type="scientific">Nakamurella sp. A5-74</name>
    <dbReference type="NCBI Taxonomy" id="3158264"/>
    <lineage>
        <taxon>Bacteria</taxon>
        <taxon>Bacillati</taxon>
        <taxon>Actinomycetota</taxon>
        <taxon>Actinomycetes</taxon>
        <taxon>Nakamurellales</taxon>
        <taxon>Nakamurellaceae</taxon>
        <taxon>Nakamurella</taxon>
    </lineage>
</organism>
<evidence type="ECO:0000313" key="5">
    <source>
        <dbReference type="EMBL" id="XCG63983.1"/>
    </source>
</evidence>
<dbReference type="SUPFAM" id="SSF52540">
    <property type="entry name" value="P-loop containing nucleoside triphosphate hydrolases"/>
    <property type="match status" value="1"/>
</dbReference>
<evidence type="ECO:0000259" key="4">
    <source>
        <dbReference type="Pfam" id="PF02463"/>
    </source>
</evidence>
<proteinExistence type="predicted"/>
<gene>
    <name evidence="5" type="ORF">ABLG96_01135</name>
</gene>
<sequence>MIQIKAIRIQEFRGIRELDLNLNQQSFVVFGPNGSGKSGVVDAIDFALTGNVARLTGAGTGGLSVLRHGPHVHQRDNPDAARVSLTIVHVPSGQEAVLTRCVRTADQYVLMPSTPELEDAVAWAAQHPEVTLARREVMKYVNAEPGKRAQEVQALLKLDRVDETRRLLRTALTQTSRSASEAASEVSGAEDAMRRHLDLTTLLAPEMTDVVNRHRELLGLDPLAIITEQTNLKEGLASGDGISFNRVSALRDVTALREATSQSDTLTSAAKELVDALRKLEDDPGILDALRHRQLVEIGLLLTESTCPLCDQSWQGENSLRDHLSAKLVRSQAAADLQRAMRSATDMLTTELKTVRGLIQASQPHAATLHRNTLHTDLGSWGTDLTMLETQLGSVDTARCQLDRLTGDILSVPAAVATGLPDLQAAVEALPDQTATKAAESFLTVAQERWKRVRQGRARRTKAASANKTAQTVYETFNEVADAALTALYKSVEDDFSNYYRQINSDDESTFKAGLAPTAGKLGLEVDFYGLGMFPPMAYHSEGHQDGMGVCLYLALIDQLLRSNFRLAVLDDVVTSVDANHRRNFCKLLKDFFPDVQFIITTHDEVWARQMQSSGLVGRRSLARLHGWTVDGGPVFGKGTDIWSQIEADLAIDNVPGAAHKLRRNLEAELSDIAAGLQGQVVFRPDNSYDLNAFFSAVKGRHGELLKKAAASANSWNNDSVKAQVEAMKAQRAESISEQDGENWAINKLVHNNDWATMSRADFEPVVDACRQFLGLFTCPNAACGAWIEVDGPPGNETALRCPCGAYNLNLRKK</sequence>
<accession>A0AAU8DQC4</accession>